<dbReference type="AlphaFoldDB" id="A0A0G4IBX9"/>
<dbReference type="VEuPathDB" id="CryptoDB:Cvel_12944"/>
<accession>A0A0G4IBX9</accession>
<name>A0A0G4IBX9_9ALVE</name>
<reference evidence="1" key="1">
    <citation type="submission" date="2014-11" db="EMBL/GenBank/DDBJ databases">
        <authorList>
            <person name="Otto D Thomas"/>
            <person name="Naeem Raeece"/>
        </authorList>
    </citation>
    <scope>NUCLEOTIDE SEQUENCE</scope>
</reference>
<organism evidence="1">
    <name type="scientific">Chromera velia CCMP2878</name>
    <dbReference type="NCBI Taxonomy" id="1169474"/>
    <lineage>
        <taxon>Eukaryota</taxon>
        <taxon>Sar</taxon>
        <taxon>Alveolata</taxon>
        <taxon>Colpodellida</taxon>
        <taxon>Chromeraceae</taxon>
        <taxon>Chromera</taxon>
    </lineage>
</organism>
<dbReference type="EMBL" id="CDMZ01005805">
    <property type="protein sequence ID" value="CEM54651.1"/>
    <property type="molecule type" value="Genomic_DNA"/>
</dbReference>
<gene>
    <name evidence="1" type="ORF">Cvel_12944</name>
</gene>
<evidence type="ECO:0000313" key="1">
    <source>
        <dbReference type="EMBL" id="CEM54651.1"/>
    </source>
</evidence>
<proteinExistence type="predicted"/>
<sequence length="229" mass="24899">MKTFVCALAVGVSTLTDSAFGFSTGPLSLSRRLQRSTSPSATRGDDAFSPFEENDESLKRKMAAAAAAVVPFLSASAAFAEEKIAGVDPKTGYRILVPEEEIAPFFGFAPVIPWPEEVQVIAKQDWGMICFAVTIGGLSLFSLISAIKQPKEFGAFLSPSSYARGGALDGQTQELLDKYREEMGSMAHVKANGGGLCLYDVELPSERKKRMEAQLKENEERMLEAMRDR</sequence>
<protein>
    <submittedName>
        <fullName evidence="1">Uncharacterized protein</fullName>
    </submittedName>
</protein>